<dbReference type="EMBL" id="CP000885">
    <property type="protein sequence ID" value="ABX41364.1"/>
    <property type="molecule type" value="Genomic_DNA"/>
</dbReference>
<dbReference type="HOGENOM" id="CLU_1783520_0_0_9"/>
<organism evidence="1 2">
    <name type="scientific">Lachnoclostridium phytofermentans (strain ATCC 700394 / DSM 18823 / ISDg)</name>
    <name type="common">Clostridium phytofermentans</name>
    <dbReference type="NCBI Taxonomy" id="357809"/>
    <lineage>
        <taxon>Bacteria</taxon>
        <taxon>Bacillati</taxon>
        <taxon>Bacillota</taxon>
        <taxon>Clostridia</taxon>
        <taxon>Lachnospirales</taxon>
        <taxon>Lachnospiraceae</taxon>
    </lineage>
</organism>
<dbReference type="OrthoDB" id="1902095at2"/>
<evidence type="ECO:0008006" key="3">
    <source>
        <dbReference type="Google" id="ProtNLM"/>
    </source>
</evidence>
<proteinExistence type="predicted"/>
<sequence>MDCSNPVKLLLSVSFDYTIEMAYQNNDILNTPDAKSINTGRLNLFIENVNNKISDCVFITTFGLDGPPTTSILKFDGNTISYTFDNSRYSKIPGDISSHKIKKIYTEKNKDGDNLIFTSYHAVTFDNVDYTIFNDFVFINVKRRY</sequence>
<gene>
    <name evidence="1" type="ordered locus">Cphy_0984</name>
</gene>
<dbReference type="AlphaFoldDB" id="A9KM21"/>
<evidence type="ECO:0000313" key="2">
    <source>
        <dbReference type="Proteomes" id="UP000000370"/>
    </source>
</evidence>
<reference evidence="2" key="1">
    <citation type="submission" date="2007-11" db="EMBL/GenBank/DDBJ databases">
        <title>Complete genome sequence of Clostridium phytofermentans ISDg.</title>
        <authorList>
            <person name="Leschine S.B."/>
            <person name="Warnick T.A."/>
            <person name="Blanchard J.L."/>
            <person name="Schnell D.J."/>
            <person name="Petit E.L."/>
            <person name="LaTouf W.G."/>
            <person name="Copeland A."/>
            <person name="Lucas S."/>
            <person name="Lapidus A."/>
            <person name="Barry K."/>
            <person name="Glavina del Rio T."/>
            <person name="Dalin E."/>
            <person name="Tice H."/>
            <person name="Pitluck S."/>
            <person name="Kiss H."/>
            <person name="Brettin T."/>
            <person name="Bruce D."/>
            <person name="Detter J.C."/>
            <person name="Han C."/>
            <person name="Kuske C."/>
            <person name="Schmutz J."/>
            <person name="Larimer F."/>
            <person name="Land M."/>
            <person name="Hauser L."/>
            <person name="Kyrpides N."/>
            <person name="Kim E.A."/>
            <person name="Richardson P."/>
        </authorList>
    </citation>
    <scope>NUCLEOTIDE SEQUENCE [LARGE SCALE GENOMIC DNA]</scope>
    <source>
        <strain evidence="2">ATCC 700394 / DSM 18823 / ISDg</strain>
    </source>
</reference>
<dbReference type="STRING" id="357809.Cphy_0984"/>
<name>A9KM21_LACP7</name>
<dbReference type="RefSeq" id="WP_012199010.1">
    <property type="nucleotide sequence ID" value="NC_010001.1"/>
</dbReference>
<accession>A9KM21</accession>
<protein>
    <recommendedName>
        <fullName evidence="3">DUF4362 domain-containing protein</fullName>
    </recommendedName>
</protein>
<evidence type="ECO:0000313" key="1">
    <source>
        <dbReference type="EMBL" id="ABX41364.1"/>
    </source>
</evidence>
<keyword evidence="2" id="KW-1185">Reference proteome</keyword>
<dbReference type="KEGG" id="cpy:Cphy_0984"/>
<dbReference type="Proteomes" id="UP000000370">
    <property type="component" value="Chromosome"/>
</dbReference>